<sequence length="453" mass="50755">MPGKDAGEAADRAADHTAETATADFHALAGLAWYAQRKPVFTGGNRVRLLQGGRDLFPALTERIDAAQDSVWLALYIVSPLGQSGGVLQALMRAARRGVQVHLVVDGLGSREAPEALWKDMAAAGVQLAVYRPVKGWSAIFDAGQWRRMHLKLCVVDGAHAFIGGINLIDDHYDLHHGWSDQPRLDYALQAQGPVVTPVLHTVKAVWTRAQFGRDWRDDLTQWAQDPNRLKRLQELLRQARLRLSPQEQSDIAQAVNLSLPMRSAFVMRDNLRQRRTIEQASLQAILQARQRIDIVTPYFYPHRAIRLALRSAASRGVEVRLLLQGKLDYRIAGLAAQVLYHELQWHGVRIFEYQPAFLHAKVLCVDDEWATVGSSNLDPLSLVLNLEGNLIVKDRGFVRTLSASLNEDFALSREVPPPPNGHRPGWWARVRRGFVAWVAKTYLRLAGVTGRY</sequence>
<dbReference type="OrthoDB" id="9762009at2"/>
<comment type="catalytic activity">
    <reaction evidence="9">
        <text>2 a 1,2-diacyl-sn-glycero-3-phospho-(1'-sn-glycerol) = a cardiolipin + glycerol</text>
        <dbReference type="Rhea" id="RHEA:31451"/>
        <dbReference type="ChEBI" id="CHEBI:17754"/>
        <dbReference type="ChEBI" id="CHEBI:62237"/>
        <dbReference type="ChEBI" id="CHEBI:64716"/>
    </reaction>
</comment>
<keyword evidence="4" id="KW-0677">Repeat</keyword>
<dbReference type="SUPFAM" id="SSF56024">
    <property type="entry name" value="Phospholipase D/nuclease"/>
    <property type="match status" value="2"/>
</dbReference>
<feature type="active site" evidence="9">
    <location>
        <position position="150"/>
    </location>
</feature>
<evidence type="ECO:0000256" key="1">
    <source>
        <dbReference type="ARBA" id="ARBA00022475"/>
    </source>
</evidence>
<organism evidence="11 12">
    <name type="scientific">Aquabacterium commune</name>
    <dbReference type="NCBI Taxonomy" id="70586"/>
    <lineage>
        <taxon>Bacteria</taxon>
        <taxon>Pseudomonadati</taxon>
        <taxon>Pseudomonadota</taxon>
        <taxon>Betaproteobacteria</taxon>
        <taxon>Burkholderiales</taxon>
        <taxon>Aquabacterium</taxon>
    </lineage>
</organism>
<feature type="domain" description="PLD phosphodiesterase" evidence="10">
    <location>
        <begin position="145"/>
        <end position="172"/>
    </location>
</feature>
<comment type="function">
    <text evidence="9">Catalyzes the phosphatidyl group transfer from one phosphatidylglycerol molecule to another to form cardiolipin (CL) (diphosphatidylglycerol) and glycerol.</text>
</comment>
<keyword evidence="12" id="KW-1185">Reference proteome</keyword>
<keyword evidence="7 9" id="KW-0594">Phospholipid biosynthesis</keyword>
<dbReference type="CDD" id="cd09159">
    <property type="entry name" value="PLDc_ybhO_like_2"/>
    <property type="match status" value="1"/>
</dbReference>
<dbReference type="InterPro" id="IPR025202">
    <property type="entry name" value="PLD-like_dom"/>
</dbReference>
<keyword evidence="5 9" id="KW-0443">Lipid metabolism</keyword>
<feature type="active site" evidence="9">
    <location>
        <position position="367"/>
    </location>
</feature>
<evidence type="ECO:0000256" key="6">
    <source>
        <dbReference type="ARBA" id="ARBA00023136"/>
    </source>
</evidence>
<feature type="active site" evidence="9">
    <location>
        <position position="360"/>
    </location>
</feature>
<dbReference type="PANTHER" id="PTHR21248">
    <property type="entry name" value="CARDIOLIPIN SYNTHASE"/>
    <property type="match status" value="1"/>
</dbReference>
<dbReference type="InterPro" id="IPR001736">
    <property type="entry name" value="PLipase_D/transphosphatidylase"/>
</dbReference>
<proteinExistence type="inferred from homology"/>
<comment type="caution">
    <text evidence="11">The sequence shown here is derived from an EMBL/GenBank/DDBJ whole genome shotgun (WGS) entry which is preliminary data.</text>
</comment>
<comment type="subcellular location">
    <subcellularLocation>
        <location evidence="9">Cell membrane</location>
        <topology evidence="9">Peripheral membrane protein</topology>
    </subcellularLocation>
</comment>
<evidence type="ECO:0000256" key="8">
    <source>
        <dbReference type="ARBA" id="ARBA00023264"/>
    </source>
</evidence>
<comment type="similarity">
    <text evidence="9">Belongs to the phospholipase D family. Cardiolipin synthase subfamily. ClsB sub-subfamily.</text>
</comment>
<feature type="domain" description="PLD phosphodiesterase" evidence="10">
    <location>
        <begin position="355"/>
        <end position="382"/>
    </location>
</feature>
<dbReference type="Gene3D" id="3.30.870.10">
    <property type="entry name" value="Endonuclease Chain A"/>
    <property type="match status" value="2"/>
</dbReference>
<dbReference type="PROSITE" id="PS50035">
    <property type="entry name" value="PLD"/>
    <property type="match status" value="2"/>
</dbReference>
<dbReference type="GO" id="GO:0005886">
    <property type="term" value="C:plasma membrane"/>
    <property type="evidence" value="ECO:0007669"/>
    <property type="project" value="UniProtKB-SubCell"/>
</dbReference>
<keyword evidence="6 9" id="KW-0472">Membrane</keyword>
<keyword evidence="3 9" id="KW-0808">Transferase</keyword>
<dbReference type="PANTHER" id="PTHR21248:SF23">
    <property type="entry name" value="CARDIOLIPIN SYNTHASE B"/>
    <property type="match status" value="1"/>
</dbReference>
<feature type="active site" evidence="9">
    <location>
        <position position="362"/>
    </location>
</feature>
<keyword evidence="2 9" id="KW-0444">Lipid biosynthesis</keyword>
<evidence type="ECO:0000259" key="10">
    <source>
        <dbReference type="PROSITE" id="PS50035"/>
    </source>
</evidence>
<evidence type="ECO:0000256" key="4">
    <source>
        <dbReference type="ARBA" id="ARBA00022737"/>
    </source>
</evidence>
<gene>
    <name evidence="9" type="primary">clsB</name>
    <name evidence="11" type="ORF">EV672_101319</name>
</gene>
<dbReference type="EMBL" id="SNXW01000001">
    <property type="protein sequence ID" value="TDP88175.1"/>
    <property type="molecule type" value="Genomic_DNA"/>
</dbReference>
<accession>A0A4R6RPN6</accession>
<evidence type="ECO:0000313" key="12">
    <source>
        <dbReference type="Proteomes" id="UP000294593"/>
    </source>
</evidence>
<evidence type="ECO:0000256" key="7">
    <source>
        <dbReference type="ARBA" id="ARBA00023209"/>
    </source>
</evidence>
<dbReference type="SMART" id="SM00155">
    <property type="entry name" value="PLDc"/>
    <property type="match status" value="2"/>
</dbReference>
<dbReference type="InterPro" id="IPR030872">
    <property type="entry name" value="Cardiolipin_synth_ClsB"/>
</dbReference>
<dbReference type="RefSeq" id="WP_133605818.1">
    <property type="nucleotide sequence ID" value="NZ_JBASTO010000097.1"/>
</dbReference>
<dbReference type="GO" id="GO:0032049">
    <property type="term" value="P:cardiolipin biosynthetic process"/>
    <property type="evidence" value="ECO:0007669"/>
    <property type="project" value="InterPro"/>
</dbReference>
<evidence type="ECO:0000256" key="5">
    <source>
        <dbReference type="ARBA" id="ARBA00023098"/>
    </source>
</evidence>
<keyword evidence="8 9" id="KW-1208">Phospholipid metabolism</keyword>
<reference evidence="11 12" key="1">
    <citation type="submission" date="2019-03" db="EMBL/GenBank/DDBJ databases">
        <title>Genomic Encyclopedia of Type Strains, Phase IV (KMG-IV): sequencing the most valuable type-strain genomes for metagenomic binning, comparative biology and taxonomic classification.</title>
        <authorList>
            <person name="Goeker M."/>
        </authorList>
    </citation>
    <scope>NUCLEOTIDE SEQUENCE [LARGE SCALE GENOMIC DNA]</scope>
    <source>
        <strain evidence="11 12">DSM 11901</strain>
    </source>
</reference>
<name>A0A4R6RPN6_9BURK</name>
<dbReference type="Pfam" id="PF13091">
    <property type="entry name" value="PLDc_2"/>
    <property type="match status" value="2"/>
</dbReference>
<protein>
    <recommendedName>
        <fullName evidence="9">Cardiolipin synthase B</fullName>
        <shortName evidence="9">CL synthase</shortName>
        <ecNumber evidence="9">2.7.8.-</ecNumber>
    </recommendedName>
</protein>
<dbReference type="CDD" id="cd09110">
    <property type="entry name" value="PLDc_CLS_1"/>
    <property type="match status" value="1"/>
</dbReference>
<dbReference type="EC" id="2.7.8.-" evidence="9"/>
<feature type="active site" evidence="9">
    <location>
        <position position="152"/>
    </location>
</feature>
<evidence type="ECO:0000256" key="9">
    <source>
        <dbReference type="HAMAP-Rule" id="MF_01917"/>
    </source>
</evidence>
<evidence type="ECO:0000256" key="2">
    <source>
        <dbReference type="ARBA" id="ARBA00022516"/>
    </source>
</evidence>
<dbReference type="HAMAP" id="MF_01917">
    <property type="entry name" value="Cardiolipin_synth_ClsB"/>
    <property type="match status" value="1"/>
</dbReference>
<dbReference type="AlphaFoldDB" id="A0A4R6RPN6"/>
<keyword evidence="1 9" id="KW-1003">Cell membrane</keyword>
<dbReference type="Proteomes" id="UP000294593">
    <property type="component" value="Unassembled WGS sequence"/>
</dbReference>
<evidence type="ECO:0000313" key="11">
    <source>
        <dbReference type="EMBL" id="TDP88175.1"/>
    </source>
</evidence>
<feature type="active site" evidence="9">
    <location>
        <position position="157"/>
    </location>
</feature>
<dbReference type="NCBIfam" id="NF008427">
    <property type="entry name" value="PRK11263.1"/>
    <property type="match status" value="1"/>
</dbReference>
<evidence type="ECO:0000256" key="3">
    <source>
        <dbReference type="ARBA" id="ARBA00022679"/>
    </source>
</evidence>
<dbReference type="GO" id="GO:0008808">
    <property type="term" value="F:cardiolipin synthase activity"/>
    <property type="evidence" value="ECO:0007669"/>
    <property type="project" value="InterPro"/>
</dbReference>